<evidence type="ECO:0000313" key="3">
    <source>
        <dbReference type="Proteomes" id="UP001303046"/>
    </source>
</evidence>
<name>A0ABR1C1Q9_NECAM</name>
<comment type="caution">
    <text evidence="2">The sequence shown here is derived from an EMBL/GenBank/DDBJ whole genome shotgun (WGS) entry which is preliminary data.</text>
</comment>
<organism evidence="2 3">
    <name type="scientific">Necator americanus</name>
    <name type="common">Human hookworm</name>
    <dbReference type="NCBI Taxonomy" id="51031"/>
    <lineage>
        <taxon>Eukaryota</taxon>
        <taxon>Metazoa</taxon>
        <taxon>Ecdysozoa</taxon>
        <taxon>Nematoda</taxon>
        <taxon>Chromadorea</taxon>
        <taxon>Rhabditida</taxon>
        <taxon>Rhabditina</taxon>
        <taxon>Rhabditomorpha</taxon>
        <taxon>Strongyloidea</taxon>
        <taxon>Ancylostomatidae</taxon>
        <taxon>Bunostominae</taxon>
        <taxon>Necator</taxon>
    </lineage>
</organism>
<proteinExistence type="predicted"/>
<sequence>MGSKTSKEDKAMSPLSSWGGSFDDLICGDGKICGDRWTPIPSRESSPIMENFQRSRSAASFKRMTTDYDDDFEVIRQQPLPMDPYDLRTPMEIMDLDRPLTTNRRDYMPHSYTTPDLQPVPSKRRKKRKKPKTEANSFPVTPIQIFIENRKAVEIDPRNPSRTIIRLDGTSARKPVQTLNNVSSYRHRSISEPQNRRRMAPISYKGHWKRKSLHRNPVVLTRTTSMFARSTTNSENTNTTSLRSTRRVVPPRYLRPFAIPPPQPFRIRALPDQPYHRIRTATHPHL</sequence>
<feature type="compositionally biased region" description="Basic residues" evidence="1">
    <location>
        <begin position="122"/>
        <end position="131"/>
    </location>
</feature>
<dbReference type="EMBL" id="JAVFWL010000001">
    <property type="protein sequence ID" value="KAK6731675.1"/>
    <property type="molecule type" value="Genomic_DNA"/>
</dbReference>
<protein>
    <submittedName>
        <fullName evidence="2">Uncharacterized protein</fullName>
    </submittedName>
</protein>
<gene>
    <name evidence="2" type="primary">Necator_chrI.g4005</name>
    <name evidence="2" type="ORF">RB195_007876</name>
</gene>
<evidence type="ECO:0000256" key="1">
    <source>
        <dbReference type="SAM" id="MobiDB-lite"/>
    </source>
</evidence>
<feature type="region of interest" description="Disordered" evidence="1">
    <location>
        <begin position="102"/>
        <end position="136"/>
    </location>
</feature>
<keyword evidence="3" id="KW-1185">Reference proteome</keyword>
<accession>A0ABR1C1Q9</accession>
<evidence type="ECO:0000313" key="2">
    <source>
        <dbReference type="EMBL" id="KAK6731675.1"/>
    </source>
</evidence>
<dbReference type="Proteomes" id="UP001303046">
    <property type="component" value="Unassembled WGS sequence"/>
</dbReference>
<reference evidence="2 3" key="1">
    <citation type="submission" date="2023-08" db="EMBL/GenBank/DDBJ databases">
        <title>A Necator americanus chromosomal reference genome.</title>
        <authorList>
            <person name="Ilik V."/>
            <person name="Petrzelkova K.J."/>
            <person name="Pardy F."/>
            <person name="Fuh T."/>
            <person name="Niatou-Singa F.S."/>
            <person name="Gouil Q."/>
            <person name="Baker L."/>
            <person name="Ritchie M.E."/>
            <person name="Jex A.R."/>
            <person name="Gazzola D."/>
            <person name="Li H."/>
            <person name="Toshio Fujiwara R."/>
            <person name="Zhan B."/>
            <person name="Aroian R.V."/>
            <person name="Pafco B."/>
            <person name="Schwarz E.M."/>
        </authorList>
    </citation>
    <scope>NUCLEOTIDE SEQUENCE [LARGE SCALE GENOMIC DNA]</scope>
    <source>
        <strain evidence="2 3">Aroian</strain>
        <tissue evidence="2">Whole animal</tissue>
    </source>
</reference>